<keyword evidence="1" id="KW-0285">Flavoprotein</keyword>
<evidence type="ECO:0000313" key="6">
    <source>
        <dbReference type="Proteomes" id="UP001058120"/>
    </source>
</evidence>
<dbReference type="PIRSF" id="PIRSF000171">
    <property type="entry name" value="SDHA_APRA_LASPO"/>
    <property type="match status" value="1"/>
</dbReference>
<sequence>MSTDFSVNHYETDFLCIGGGIAGLMAAIRAADLGMQCTVVEKANVRRSGSGGLGNDHFICYIPEVHGDYETFIDDVLRLQNGDRLRQMGADWARKFFFKTNEIAKLWESWGIPMKYNGEYYFAGHSLPGRTRAFLKYSGRDQKLVLTKEAQKRHIQIHNRRMAYELLHDENGAVKGAVAVDTREKVLHVYRAKAVLLSTGLVNNLWPFGRQSHVGATPDMLNLTADGRMMAFKAGAELCNLELPSLHSGIKYFSRNGQATWEGVLRDVTGRPLGPFLEKPEPLYGDITMEVRKELIKEANQSERGPIFMDMYGLSEEQMDTMHHWLRQEGNYTLLRHFEQENVDLMDTAVEFATYPLLMPPSSGIAFNADSETNVPGLYAAGDEGYGGIAGACVTGWWAAESADKFIKGKERCDVSCFEERIAEISENFSAMLGRDKGADWKEALQALQNITWDYCGPVRSAASLEHGLSHLRRVRQKARETLKAENPHELVLCLGMLNLYDLAELVFLMADERKESRGYHRRADYVLPDLRLNGKKQYIRKTLNNEICMTWR</sequence>
<keyword evidence="2" id="KW-0560">Oxidoreductase</keyword>
<protein>
    <submittedName>
        <fullName evidence="5">FAD-binding protein</fullName>
    </submittedName>
</protein>
<dbReference type="EMBL" id="CP065938">
    <property type="protein sequence ID" value="UWX06143.1"/>
    <property type="molecule type" value="Genomic_DNA"/>
</dbReference>
<evidence type="ECO:0000256" key="1">
    <source>
        <dbReference type="ARBA" id="ARBA00022630"/>
    </source>
</evidence>
<feature type="domain" description="Fumarate reductase/succinate dehydrogenase flavoprotein-like C-terminal" evidence="4">
    <location>
        <begin position="446"/>
        <end position="527"/>
    </location>
</feature>
<dbReference type="Pfam" id="PF02910">
    <property type="entry name" value="Succ_DH_flav_C"/>
    <property type="match status" value="1"/>
</dbReference>
<dbReference type="InterPro" id="IPR015939">
    <property type="entry name" value="Fum_Rdtase/Succ_DH_flav-like_C"/>
</dbReference>
<evidence type="ECO:0000259" key="3">
    <source>
        <dbReference type="Pfam" id="PF00890"/>
    </source>
</evidence>
<dbReference type="RefSeq" id="WP_334315744.1">
    <property type="nucleotide sequence ID" value="NZ_CP065938.1"/>
</dbReference>
<reference evidence="5" key="1">
    <citation type="submission" date="2020-12" db="EMBL/GenBank/DDBJ databases">
        <title>Taurinivorans muris gen. nov., sp. nov., fundamental and realized metabolic niche of a ubiquitous sulfidogenic bacterium in the murine intestine.</title>
        <authorList>
            <person name="Ye H."/>
            <person name="Hanson B.T."/>
            <person name="Loy A."/>
        </authorList>
    </citation>
    <scope>NUCLEOTIDE SEQUENCE</scope>
    <source>
        <strain evidence="5">LT0009</strain>
    </source>
</reference>
<evidence type="ECO:0000313" key="5">
    <source>
        <dbReference type="EMBL" id="UWX06143.1"/>
    </source>
</evidence>
<name>A0ABY5Y4J4_9BACT</name>
<dbReference type="InterPro" id="IPR003953">
    <property type="entry name" value="FAD-dep_OxRdtase_2_FAD-bd"/>
</dbReference>
<dbReference type="InterPro" id="IPR037099">
    <property type="entry name" value="Fum_R/Succ_DH_flav-like_C_sf"/>
</dbReference>
<dbReference type="PRINTS" id="PR00411">
    <property type="entry name" value="PNDRDTASEI"/>
</dbReference>
<dbReference type="PRINTS" id="PR00368">
    <property type="entry name" value="FADPNR"/>
</dbReference>
<dbReference type="InterPro" id="IPR036188">
    <property type="entry name" value="FAD/NAD-bd_sf"/>
</dbReference>
<organism evidence="5 6">
    <name type="scientific">Taurinivorans muris</name>
    <dbReference type="NCBI Taxonomy" id="2787751"/>
    <lineage>
        <taxon>Bacteria</taxon>
        <taxon>Pseudomonadati</taxon>
        <taxon>Thermodesulfobacteriota</taxon>
        <taxon>Desulfovibrionia</taxon>
        <taxon>Desulfovibrionales</taxon>
        <taxon>Desulfovibrionaceae</taxon>
        <taxon>Taurinivorans</taxon>
    </lineage>
</organism>
<evidence type="ECO:0000256" key="2">
    <source>
        <dbReference type="ARBA" id="ARBA00023002"/>
    </source>
</evidence>
<dbReference type="Pfam" id="PF00890">
    <property type="entry name" value="FAD_binding_2"/>
    <property type="match status" value="1"/>
</dbReference>
<dbReference type="Gene3D" id="3.50.50.60">
    <property type="entry name" value="FAD/NAD(P)-binding domain"/>
    <property type="match status" value="1"/>
</dbReference>
<dbReference type="SUPFAM" id="SSF46977">
    <property type="entry name" value="Succinate dehydrogenase/fumarate reductase flavoprotein C-terminal domain"/>
    <property type="match status" value="1"/>
</dbReference>
<keyword evidence="6" id="KW-1185">Reference proteome</keyword>
<dbReference type="Proteomes" id="UP001058120">
    <property type="component" value="Chromosome"/>
</dbReference>
<gene>
    <name evidence="5" type="ORF">JBF11_02170</name>
</gene>
<accession>A0ABY5Y4J4</accession>
<proteinExistence type="predicted"/>
<dbReference type="InterPro" id="IPR030664">
    <property type="entry name" value="SdhA/FrdA/AprA"/>
</dbReference>
<dbReference type="SUPFAM" id="SSF51905">
    <property type="entry name" value="FAD/NAD(P)-binding domain"/>
    <property type="match status" value="1"/>
</dbReference>
<dbReference type="Gene3D" id="1.20.58.100">
    <property type="entry name" value="Fumarate reductase/succinate dehydrogenase flavoprotein-like, C-terminal domain"/>
    <property type="match status" value="1"/>
</dbReference>
<evidence type="ECO:0000259" key="4">
    <source>
        <dbReference type="Pfam" id="PF02910"/>
    </source>
</evidence>
<dbReference type="PANTHER" id="PTHR11632">
    <property type="entry name" value="SUCCINATE DEHYDROGENASE 2 FLAVOPROTEIN SUBUNIT"/>
    <property type="match status" value="1"/>
</dbReference>
<feature type="domain" description="FAD-dependent oxidoreductase 2 FAD-binding" evidence="3">
    <location>
        <begin position="13"/>
        <end position="392"/>
    </location>
</feature>
<dbReference type="PANTHER" id="PTHR11632:SF73">
    <property type="entry name" value="BLR3196 PROTEIN"/>
    <property type="match status" value="1"/>
</dbReference>